<evidence type="ECO:0000256" key="10">
    <source>
        <dbReference type="ARBA" id="ARBA00030775"/>
    </source>
</evidence>
<dbReference type="Proteomes" id="UP001069090">
    <property type="component" value="Unassembled WGS sequence"/>
</dbReference>
<accession>A0A9J6RNC8</accession>
<evidence type="ECO:0000256" key="7">
    <source>
        <dbReference type="ARBA" id="ARBA00022989"/>
    </source>
</evidence>
<evidence type="ECO:0000256" key="6">
    <source>
        <dbReference type="ARBA" id="ARBA00022692"/>
    </source>
</evidence>
<evidence type="ECO:0000313" key="13">
    <source>
        <dbReference type="EMBL" id="MCZ0866035.1"/>
    </source>
</evidence>
<proteinExistence type="inferred from homology"/>
<evidence type="ECO:0000313" key="14">
    <source>
        <dbReference type="Proteomes" id="UP001069090"/>
    </source>
</evidence>
<keyword evidence="4" id="KW-0488">Methylation</keyword>
<gene>
    <name evidence="13" type="ORF">O0V09_12555</name>
</gene>
<dbReference type="PROSITE" id="PS00409">
    <property type="entry name" value="PROKAR_NTER_METHYL"/>
    <property type="match status" value="1"/>
</dbReference>
<evidence type="ECO:0000256" key="1">
    <source>
        <dbReference type="ARBA" id="ARBA00004377"/>
    </source>
</evidence>
<evidence type="ECO:0000256" key="3">
    <source>
        <dbReference type="ARBA" id="ARBA00022475"/>
    </source>
</evidence>
<name>A0A9J6RNC8_9GAMM</name>
<dbReference type="EMBL" id="JAPTGG010000010">
    <property type="protein sequence ID" value="MCZ0866035.1"/>
    <property type="molecule type" value="Genomic_DNA"/>
</dbReference>
<dbReference type="NCBIfam" id="TIGR02532">
    <property type="entry name" value="IV_pilin_GFxxxE"/>
    <property type="match status" value="1"/>
</dbReference>
<dbReference type="Pfam" id="PF07963">
    <property type="entry name" value="N_methyl"/>
    <property type="match status" value="1"/>
</dbReference>
<dbReference type="SUPFAM" id="SSF54523">
    <property type="entry name" value="Pili subunits"/>
    <property type="match status" value="1"/>
</dbReference>
<dbReference type="GO" id="GO:0015628">
    <property type="term" value="P:protein secretion by the type II secretion system"/>
    <property type="evidence" value="ECO:0007669"/>
    <property type="project" value="InterPro"/>
</dbReference>
<evidence type="ECO:0000256" key="2">
    <source>
        <dbReference type="ARBA" id="ARBA00021549"/>
    </source>
</evidence>
<feature type="domain" description="General secretion pathway GspH" evidence="12">
    <location>
        <begin position="56"/>
        <end position="161"/>
    </location>
</feature>
<dbReference type="AlphaFoldDB" id="A0A9J6RNC8"/>
<dbReference type="InterPro" id="IPR045584">
    <property type="entry name" value="Pilin-like"/>
</dbReference>
<sequence>MFKSYNNQFCASVRRVKGFTLIELMITIAILAIIMTMGVPSMNTLIKNNRIKSDTHNLVGVFSYARAEAAKLGAEVVVTANNAAGNNEWGGGMTVTSGGTTLRVLPAAHASMTFDSDDDRTAIAFKPSGMTKDDAGAGQMTNDEVITICDDRAGETGRVITMLVSGIMNVQTTACL</sequence>
<dbReference type="RefSeq" id="WP_258332192.1">
    <property type="nucleotide sequence ID" value="NZ_JAPTGG010000010.1"/>
</dbReference>
<keyword evidence="8 11" id="KW-0472">Membrane</keyword>
<dbReference type="GO" id="GO:0005886">
    <property type="term" value="C:plasma membrane"/>
    <property type="evidence" value="ECO:0007669"/>
    <property type="project" value="UniProtKB-SubCell"/>
</dbReference>
<reference evidence="13 14" key="1">
    <citation type="submission" date="2022-12" db="EMBL/GenBank/DDBJ databases">
        <title>Dasania phycosphaerae sp. nov., isolated from particulate material of the south coast of Korea.</title>
        <authorList>
            <person name="Jiang Y."/>
        </authorList>
    </citation>
    <scope>NUCLEOTIDE SEQUENCE [LARGE SCALE GENOMIC DNA]</scope>
    <source>
        <strain evidence="13 14">GY-19</strain>
    </source>
</reference>
<comment type="similarity">
    <text evidence="9">Belongs to the GSP H family.</text>
</comment>
<evidence type="ECO:0000256" key="5">
    <source>
        <dbReference type="ARBA" id="ARBA00022519"/>
    </source>
</evidence>
<keyword evidence="5" id="KW-0997">Cell inner membrane</keyword>
<dbReference type="GO" id="GO:0015627">
    <property type="term" value="C:type II protein secretion system complex"/>
    <property type="evidence" value="ECO:0007669"/>
    <property type="project" value="InterPro"/>
</dbReference>
<evidence type="ECO:0000256" key="8">
    <source>
        <dbReference type="ARBA" id="ARBA00023136"/>
    </source>
</evidence>
<comment type="subcellular location">
    <subcellularLocation>
        <location evidence="1">Cell inner membrane</location>
        <topology evidence="1">Single-pass membrane protein</topology>
    </subcellularLocation>
</comment>
<keyword evidence="6 11" id="KW-0812">Transmembrane</keyword>
<comment type="caution">
    <text evidence="13">The sequence shown here is derived from an EMBL/GenBank/DDBJ whole genome shotgun (WGS) entry which is preliminary data.</text>
</comment>
<dbReference type="InterPro" id="IPR022346">
    <property type="entry name" value="T2SS_GspH"/>
</dbReference>
<evidence type="ECO:0000256" key="4">
    <source>
        <dbReference type="ARBA" id="ARBA00022481"/>
    </source>
</evidence>
<keyword evidence="14" id="KW-1185">Reference proteome</keyword>
<organism evidence="13 14">
    <name type="scientific">Dasania phycosphaerae</name>
    <dbReference type="NCBI Taxonomy" id="2950436"/>
    <lineage>
        <taxon>Bacteria</taxon>
        <taxon>Pseudomonadati</taxon>
        <taxon>Pseudomonadota</taxon>
        <taxon>Gammaproteobacteria</taxon>
        <taxon>Cellvibrionales</taxon>
        <taxon>Spongiibacteraceae</taxon>
        <taxon>Dasania</taxon>
    </lineage>
</organism>
<keyword evidence="3" id="KW-1003">Cell membrane</keyword>
<feature type="transmembrane region" description="Helical" evidence="11">
    <location>
        <begin position="21"/>
        <end position="42"/>
    </location>
</feature>
<dbReference type="InterPro" id="IPR012902">
    <property type="entry name" value="N_methyl_site"/>
</dbReference>
<evidence type="ECO:0000256" key="9">
    <source>
        <dbReference type="ARBA" id="ARBA00025772"/>
    </source>
</evidence>
<evidence type="ECO:0000259" key="12">
    <source>
        <dbReference type="Pfam" id="PF12019"/>
    </source>
</evidence>
<protein>
    <recommendedName>
        <fullName evidence="2">Type II secretion system protein H</fullName>
    </recommendedName>
    <alternativeName>
        <fullName evidence="10">General secretion pathway protein H</fullName>
    </alternativeName>
</protein>
<dbReference type="Pfam" id="PF12019">
    <property type="entry name" value="GspH"/>
    <property type="match status" value="1"/>
</dbReference>
<dbReference type="Gene3D" id="3.55.40.10">
    <property type="entry name" value="minor pseudopilin epsh domain"/>
    <property type="match status" value="1"/>
</dbReference>
<evidence type="ECO:0000256" key="11">
    <source>
        <dbReference type="SAM" id="Phobius"/>
    </source>
</evidence>
<keyword evidence="7 11" id="KW-1133">Transmembrane helix</keyword>